<dbReference type="GO" id="GO:0042597">
    <property type="term" value="C:periplasmic space"/>
    <property type="evidence" value="ECO:0007669"/>
    <property type="project" value="UniProtKB-SubCell"/>
</dbReference>
<dbReference type="AlphaFoldDB" id="A0A1E3NR55"/>
<gene>
    <name evidence="5" type="ORF">PICMEDRAFT_70180</name>
</gene>
<keyword evidence="6" id="KW-1185">Reference proteome</keyword>
<dbReference type="CDD" id="cd13637">
    <property type="entry name" value="PBP2_Ca3427_like"/>
    <property type="match status" value="1"/>
</dbReference>
<dbReference type="Pfam" id="PF22384">
    <property type="entry name" value="PBP2_Ca3427_like"/>
    <property type="match status" value="1"/>
</dbReference>
<dbReference type="InterPro" id="IPR054364">
    <property type="entry name" value="Ca3427-like_PBP2"/>
</dbReference>
<dbReference type="GeneID" id="30180268"/>
<dbReference type="Gene3D" id="3.40.190.10">
    <property type="entry name" value="Periplasmic binding protein-like II"/>
    <property type="match status" value="2"/>
</dbReference>
<evidence type="ECO:0000256" key="2">
    <source>
        <dbReference type="ARBA" id="ARBA00010742"/>
    </source>
</evidence>
<feature type="domain" description="Ca3427-like PBP 2" evidence="4">
    <location>
        <begin position="88"/>
        <end position="184"/>
    </location>
</feature>
<accession>A0A1E3NR55</accession>
<evidence type="ECO:0000256" key="3">
    <source>
        <dbReference type="ARBA" id="ARBA00022729"/>
    </source>
</evidence>
<comment type="subcellular location">
    <subcellularLocation>
        <location evidence="1">Periplasm</location>
    </subcellularLocation>
</comment>
<dbReference type="PANTHER" id="PTHR30024">
    <property type="entry name" value="ALIPHATIC SULFONATES-BINDING PROTEIN-RELATED"/>
    <property type="match status" value="1"/>
</dbReference>
<comment type="similarity">
    <text evidence="2">Belongs to the bacterial solute-binding protein SsuA/TauA family.</text>
</comment>
<dbReference type="OrthoDB" id="1363at2759"/>
<name>A0A1E3NR55_9ASCO</name>
<evidence type="ECO:0000313" key="6">
    <source>
        <dbReference type="Proteomes" id="UP000094455"/>
    </source>
</evidence>
<proteinExistence type="inferred from homology"/>
<organism evidence="5 6">
    <name type="scientific">Pichia membranifaciens NRRL Y-2026</name>
    <dbReference type="NCBI Taxonomy" id="763406"/>
    <lineage>
        <taxon>Eukaryota</taxon>
        <taxon>Fungi</taxon>
        <taxon>Dikarya</taxon>
        <taxon>Ascomycota</taxon>
        <taxon>Saccharomycotina</taxon>
        <taxon>Pichiomycetes</taxon>
        <taxon>Pichiales</taxon>
        <taxon>Pichiaceae</taxon>
        <taxon>Pichia</taxon>
    </lineage>
</organism>
<keyword evidence="3" id="KW-0732">Signal</keyword>
<reference evidence="5 6" key="1">
    <citation type="journal article" date="2016" name="Proc. Natl. Acad. Sci. U.S.A.">
        <title>Comparative genomics of biotechnologically important yeasts.</title>
        <authorList>
            <person name="Riley R."/>
            <person name="Haridas S."/>
            <person name="Wolfe K.H."/>
            <person name="Lopes M.R."/>
            <person name="Hittinger C.T."/>
            <person name="Goeker M."/>
            <person name="Salamov A.A."/>
            <person name="Wisecaver J.H."/>
            <person name="Long T.M."/>
            <person name="Calvey C.H."/>
            <person name="Aerts A.L."/>
            <person name="Barry K.W."/>
            <person name="Choi C."/>
            <person name="Clum A."/>
            <person name="Coughlan A.Y."/>
            <person name="Deshpande S."/>
            <person name="Douglass A.P."/>
            <person name="Hanson S.J."/>
            <person name="Klenk H.-P."/>
            <person name="LaButti K.M."/>
            <person name="Lapidus A."/>
            <person name="Lindquist E.A."/>
            <person name="Lipzen A.M."/>
            <person name="Meier-Kolthoff J.P."/>
            <person name="Ohm R.A."/>
            <person name="Otillar R.P."/>
            <person name="Pangilinan J.L."/>
            <person name="Peng Y."/>
            <person name="Rokas A."/>
            <person name="Rosa C.A."/>
            <person name="Scheuner C."/>
            <person name="Sibirny A.A."/>
            <person name="Slot J.C."/>
            <person name="Stielow J.B."/>
            <person name="Sun H."/>
            <person name="Kurtzman C.P."/>
            <person name="Blackwell M."/>
            <person name="Grigoriev I.V."/>
            <person name="Jeffries T.W."/>
        </authorList>
    </citation>
    <scope>NUCLEOTIDE SEQUENCE [LARGE SCALE GENOMIC DNA]</scope>
    <source>
        <strain evidence="5 6">NRRL Y-2026</strain>
    </source>
</reference>
<evidence type="ECO:0000256" key="1">
    <source>
        <dbReference type="ARBA" id="ARBA00004418"/>
    </source>
</evidence>
<dbReference type="EMBL" id="KV454001">
    <property type="protein sequence ID" value="ODQ48554.1"/>
    <property type="molecule type" value="Genomic_DNA"/>
</dbReference>
<evidence type="ECO:0000313" key="5">
    <source>
        <dbReference type="EMBL" id="ODQ48554.1"/>
    </source>
</evidence>
<evidence type="ECO:0000259" key="4">
    <source>
        <dbReference type="Pfam" id="PF22384"/>
    </source>
</evidence>
<protein>
    <recommendedName>
        <fullName evidence="4">Ca3427-like PBP 2 domain-containing protein</fullName>
    </recommendedName>
</protein>
<dbReference type="RefSeq" id="XP_019019667.1">
    <property type="nucleotide sequence ID" value="XM_019163581.1"/>
</dbReference>
<dbReference type="SUPFAM" id="SSF53850">
    <property type="entry name" value="Periplasmic binding protein-like II"/>
    <property type="match status" value="1"/>
</dbReference>
<dbReference type="PANTHER" id="PTHR30024:SF47">
    <property type="entry name" value="TAURINE-BINDING PERIPLASMIC PROTEIN"/>
    <property type="match status" value="1"/>
</dbReference>
<sequence>MALRVGYIPEHFSTPIALAKKHGFYEKHGLKNYELVPYPSGSGHLITSLKKDEVDIVVGLTEAFVRGIANGDEEYRIVGEYVESPLCWSVSTGSGRDDLQSIEDLKQEGNNRVGVSRIGSGSYVMAFVLGMQEKFGRPFTFEVLQNFKNLRDSVNAGTTDAFMWEYFTTKKYYDSGEIKKIGEIYTPWSSWVITAAAKTAPADVAAFLRGTQDGIDYYNRHREEALEYILANLDYNNRHDLEEWAARVRFSTDVSHVQWEKNIVETARILDKAGVLEAPDLAEAVQCLEKHRV</sequence>
<dbReference type="Proteomes" id="UP000094455">
    <property type="component" value="Unassembled WGS sequence"/>
</dbReference>